<evidence type="ECO:0000256" key="4">
    <source>
        <dbReference type="ARBA" id="ARBA00022691"/>
    </source>
</evidence>
<dbReference type="GO" id="GO:0008276">
    <property type="term" value="F:protein methyltransferase activity"/>
    <property type="evidence" value="ECO:0007669"/>
    <property type="project" value="TreeGrafter"/>
</dbReference>
<dbReference type="EMBL" id="CAACYE010000005">
    <property type="protein sequence ID" value="VFA85704.1"/>
    <property type="molecule type" value="Genomic_DNA"/>
</dbReference>
<keyword evidence="4" id="KW-0949">S-adenosyl-L-methionine</keyword>
<dbReference type="PANTHER" id="PTHR45875">
    <property type="entry name" value="METHYLTRANSFERASE N6AMT1"/>
    <property type="match status" value="1"/>
</dbReference>
<dbReference type="SUPFAM" id="SSF53335">
    <property type="entry name" value="S-adenosyl-L-methionine-dependent methyltransferases"/>
    <property type="match status" value="1"/>
</dbReference>
<dbReference type="InterPro" id="IPR029063">
    <property type="entry name" value="SAM-dependent_MTases_sf"/>
</dbReference>
<dbReference type="RefSeq" id="WP_086845672.1">
    <property type="nucleotide sequence ID" value="NZ_CAACYE020000001.1"/>
</dbReference>
<evidence type="ECO:0000259" key="5">
    <source>
        <dbReference type="Pfam" id="PF05175"/>
    </source>
</evidence>
<evidence type="ECO:0000256" key="3">
    <source>
        <dbReference type="ARBA" id="ARBA00022679"/>
    </source>
</evidence>
<dbReference type="InterPro" id="IPR007848">
    <property type="entry name" value="Small_mtfrase_dom"/>
</dbReference>
<evidence type="ECO:0000256" key="1">
    <source>
        <dbReference type="ARBA" id="ARBA00006149"/>
    </source>
</evidence>
<gene>
    <name evidence="6" type="primary">prmC_3</name>
    <name evidence="6" type="ORF">NCTC1935_03546</name>
</gene>
<dbReference type="GO" id="GO:0035657">
    <property type="term" value="C:eRF1 methyltransferase complex"/>
    <property type="evidence" value="ECO:0007669"/>
    <property type="project" value="TreeGrafter"/>
</dbReference>
<feature type="domain" description="Methyltransferase small" evidence="5">
    <location>
        <begin position="14"/>
        <end position="105"/>
    </location>
</feature>
<dbReference type="GO" id="GO:0008757">
    <property type="term" value="F:S-adenosylmethionine-dependent methyltransferase activity"/>
    <property type="evidence" value="ECO:0007669"/>
    <property type="project" value="TreeGrafter"/>
</dbReference>
<name>A0A449H3B4_NOCFR</name>
<dbReference type="InterPro" id="IPR004557">
    <property type="entry name" value="PrmC-related"/>
</dbReference>
<keyword evidence="3 6" id="KW-0808">Transferase</keyword>
<dbReference type="Gene3D" id="3.40.50.150">
    <property type="entry name" value="Vaccinia Virus protein VP39"/>
    <property type="match status" value="1"/>
</dbReference>
<dbReference type="InterPro" id="IPR002052">
    <property type="entry name" value="DNA_methylase_N6_adenine_CS"/>
</dbReference>
<proteinExistence type="inferred from homology"/>
<dbReference type="EC" id="2.1.1.-" evidence="6"/>
<dbReference type="AlphaFoldDB" id="A0A449H3B4"/>
<evidence type="ECO:0000256" key="2">
    <source>
        <dbReference type="ARBA" id="ARBA00022603"/>
    </source>
</evidence>
<evidence type="ECO:0000313" key="6">
    <source>
        <dbReference type="EMBL" id="VFA85704.1"/>
    </source>
</evidence>
<reference evidence="6" key="1">
    <citation type="submission" date="2019-02" db="EMBL/GenBank/DDBJ databases">
        <authorList>
            <consortium name="Pathogen Informatics"/>
        </authorList>
    </citation>
    <scope>NUCLEOTIDE SEQUENCE</scope>
    <source>
        <strain evidence="6">3012STDY6733949</strain>
    </source>
</reference>
<dbReference type="InterPro" id="IPR052190">
    <property type="entry name" value="Euk-Arch_PrmC-MTase"/>
</dbReference>
<protein>
    <submittedName>
        <fullName evidence="6">Release factor glutamine methyltransferase</fullName>
        <ecNumber evidence="6">2.1.1.-</ecNumber>
    </submittedName>
</protein>
<dbReference type="CDD" id="cd02440">
    <property type="entry name" value="AdoMet_MTases"/>
    <property type="match status" value="1"/>
</dbReference>
<dbReference type="GO" id="GO:0032259">
    <property type="term" value="P:methylation"/>
    <property type="evidence" value="ECO:0007669"/>
    <property type="project" value="UniProtKB-KW"/>
</dbReference>
<keyword evidence="2 6" id="KW-0489">Methyltransferase</keyword>
<dbReference type="GO" id="GO:0008170">
    <property type="term" value="F:N-methyltransferase activity"/>
    <property type="evidence" value="ECO:0007669"/>
    <property type="project" value="UniProtKB-ARBA"/>
</dbReference>
<dbReference type="Pfam" id="PF05175">
    <property type="entry name" value="MTS"/>
    <property type="match status" value="1"/>
</dbReference>
<organism evidence="6">
    <name type="scientific">Nocardia farcinica</name>
    <dbReference type="NCBI Taxonomy" id="37329"/>
    <lineage>
        <taxon>Bacteria</taxon>
        <taxon>Bacillati</taxon>
        <taxon>Actinomycetota</taxon>
        <taxon>Actinomycetes</taxon>
        <taxon>Mycobacteriales</taxon>
        <taxon>Nocardiaceae</taxon>
        <taxon>Nocardia</taxon>
    </lineage>
</organism>
<dbReference type="GO" id="GO:0003676">
    <property type="term" value="F:nucleic acid binding"/>
    <property type="evidence" value="ECO:0007669"/>
    <property type="project" value="InterPro"/>
</dbReference>
<sequence>MRLLRAPGVYRPQTDTRLLAEAATAATLPQRPRVLDPCTGTGALAIAAAEAGAESVTAVDLSRRAVATAWLNSRLRGLPIELLRGDFAAVLGERTFDVVLANPPYVPCADPHPARGADRAWDAGHDGRAVLDRLCDHLPRLLAPRGVALIVHSELCGEETSLRRLRDNGLKASTVARHIIPFGPVLRERAAWLESVGLIAPGQRHEELVVIRADRIER</sequence>
<accession>A0A449H3B4</accession>
<dbReference type="PANTHER" id="PTHR45875:SF1">
    <property type="entry name" value="METHYLTRANSFERASE N6AMT1"/>
    <property type="match status" value="1"/>
</dbReference>
<dbReference type="PRINTS" id="PR00507">
    <property type="entry name" value="N12N6MTFRASE"/>
</dbReference>
<dbReference type="PROSITE" id="PS00092">
    <property type="entry name" value="N6_MTASE"/>
    <property type="match status" value="1"/>
</dbReference>
<comment type="similarity">
    <text evidence="1">Belongs to the eukaryotic/archaeal PrmC-related family.</text>
</comment>
<dbReference type="NCBIfam" id="TIGR00537">
    <property type="entry name" value="hemK_rel_arch"/>
    <property type="match status" value="1"/>
</dbReference>